<protein>
    <recommendedName>
        <fullName evidence="2">HNH nuclease domain-containing protein</fullName>
    </recommendedName>
</protein>
<dbReference type="Pfam" id="PF13391">
    <property type="entry name" value="HNH_2"/>
    <property type="match status" value="1"/>
</dbReference>
<keyword evidence="4" id="KW-1185">Reference proteome</keyword>
<evidence type="ECO:0000313" key="4">
    <source>
        <dbReference type="Proteomes" id="UP000696573"/>
    </source>
</evidence>
<evidence type="ECO:0000313" key="3">
    <source>
        <dbReference type="EMBL" id="CAH0028910.1"/>
    </source>
</evidence>
<dbReference type="AlphaFoldDB" id="A0A9N9VRZ6"/>
<feature type="region of interest" description="Disordered" evidence="1">
    <location>
        <begin position="37"/>
        <end position="125"/>
    </location>
</feature>
<sequence>MDLPLQTLESYAQRNAEGISASLKFMGKFFAHFFKREKSEERPETSQAGFSEPPGPSVGIPSSASKFTPRKRSHRGANESAHKRICSETAVFESRLPESQAPASPASGSTRTFLPPSASEMQKQKTKVCKSKVTQKLAKEYDNDRCVVTGLGNPQGCHLIPFMWNSTMEHLHTAGTLTGVISMLFGVHDMAALTLLHSCLGASDKIWNMICLSPQLHTWWRKAYFGLKYLRHEDNKETSMSTAELQFVWMPHSQYGKSTKRIDLNEEEDKASNLRACHEHMFGGETPCSPKCDRCTAISKVQAHKVREHFTIESGYFFPVVRPTEDIEYFKAMIQLQWAAICVGSMSGAANYPELL</sequence>
<name>A0A9N9VRZ6_9HYPO</name>
<organism evidence="3 4">
    <name type="scientific">Clonostachys rhizophaga</name>
    <dbReference type="NCBI Taxonomy" id="160324"/>
    <lineage>
        <taxon>Eukaryota</taxon>
        <taxon>Fungi</taxon>
        <taxon>Dikarya</taxon>
        <taxon>Ascomycota</taxon>
        <taxon>Pezizomycotina</taxon>
        <taxon>Sordariomycetes</taxon>
        <taxon>Hypocreomycetidae</taxon>
        <taxon>Hypocreales</taxon>
        <taxon>Bionectriaceae</taxon>
        <taxon>Clonostachys</taxon>
    </lineage>
</organism>
<comment type="caution">
    <text evidence="3">The sequence shown here is derived from an EMBL/GenBank/DDBJ whole genome shotgun (WGS) entry which is preliminary data.</text>
</comment>
<dbReference type="EMBL" id="CABFNQ020000737">
    <property type="protein sequence ID" value="CAH0028910.1"/>
    <property type="molecule type" value="Genomic_DNA"/>
</dbReference>
<feature type="non-terminal residue" evidence="3">
    <location>
        <position position="1"/>
    </location>
</feature>
<proteinExistence type="predicted"/>
<feature type="compositionally biased region" description="Basic and acidic residues" evidence="1">
    <location>
        <begin position="76"/>
        <end position="86"/>
    </location>
</feature>
<evidence type="ECO:0000259" key="2">
    <source>
        <dbReference type="Pfam" id="PF13391"/>
    </source>
</evidence>
<feature type="domain" description="HNH nuclease" evidence="2">
    <location>
        <begin position="146"/>
        <end position="227"/>
    </location>
</feature>
<reference evidence="3" key="1">
    <citation type="submission" date="2021-10" db="EMBL/GenBank/DDBJ databases">
        <authorList>
            <person name="Piombo E."/>
        </authorList>
    </citation>
    <scope>NUCLEOTIDE SEQUENCE</scope>
</reference>
<gene>
    <name evidence="3" type="ORF">CRHIZ90672A_00012990</name>
</gene>
<dbReference type="OrthoDB" id="5416097at2759"/>
<dbReference type="InterPro" id="IPR003615">
    <property type="entry name" value="HNH_nuc"/>
</dbReference>
<dbReference type="Proteomes" id="UP000696573">
    <property type="component" value="Unassembled WGS sequence"/>
</dbReference>
<evidence type="ECO:0000256" key="1">
    <source>
        <dbReference type="SAM" id="MobiDB-lite"/>
    </source>
</evidence>
<accession>A0A9N9VRZ6</accession>